<evidence type="ECO:0000256" key="1">
    <source>
        <dbReference type="SAM" id="MobiDB-lite"/>
    </source>
</evidence>
<evidence type="ECO:0000256" key="2">
    <source>
        <dbReference type="SAM" id="Phobius"/>
    </source>
</evidence>
<proteinExistence type="predicted"/>
<keyword evidence="2" id="KW-0472">Membrane</keyword>
<accession>A0A370D9E3</accession>
<dbReference type="Proteomes" id="UP000254266">
    <property type="component" value="Unassembled WGS sequence"/>
</dbReference>
<reference evidence="3 4" key="1">
    <citation type="journal article" date="2018" name="ISME J.">
        <title>Endosymbiont genomes yield clues of tubeworm success.</title>
        <authorList>
            <person name="Li Y."/>
            <person name="Liles M.R."/>
            <person name="Halanych K.M."/>
        </authorList>
    </citation>
    <scope>NUCLEOTIDE SEQUENCE [LARGE SCALE GENOMIC DNA]</scope>
    <source>
        <strain evidence="3">A1464</strain>
    </source>
</reference>
<gene>
    <name evidence="3" type="ORF">DIZ80_15580</name>
</gene>
<feature type="compositionally biased region" description="Basic and acidic residues" evidence="1">
    <location>
        <begin position="95"/>
        <end position="106"/>
    </location>
</feature>
<organism evidence="3 4">
    <name type="scientific">endosymbiont of Galathealinum brachiosum</name>
    <dbReference type="NCBI Taxonomy" id="2200906"/>
    <lineage>
        <taxon>Bacteria</taxon>
        <taxon>Pseudomonadati</taxon>
        <taxon>Pseudomonadota</taxon>
        <taxon>Gammaproteobacteria</taxon>
        <taxon>sulfur-oxidizing symbionts</taxon>
    </lineage>
</organism>
<feature type="transmembrane region" description="Helical" evidence="2">
    <location>
        <begin position="52"/>
        <end position="72"/>
    </location>
</feature>
<keyword evidence="4" id="KW-1185">Reference proteome</keyword>
<dbReference type="AlphaFoldDB" id="A0A370D9E3"/>
<feature type="region of interest" description="Disordered" evidence="1">
    <location>
        <begin position="78"/>
        <end position="106"/>
    </location>
</feature>
<keyword evidence="2" id="KW-1133">Transmembrane helix</keyword>
<dbReference type="EMBL" id="QFXC01000013">
    <property type="protein sequence ID" value="RDH81499.1"/>
    <property type="molecule type" value="Genomic_DNA"/>
</dbReference>
<feature type="transmembrane region" description="Helical" evidence="2">
    <location>
        <begin position="12"/>
        <end position="32"/>
    </location>
</feature>
<feature type="compositionally biased region" description="Basic residues" evidence="1">
    <location>
        <begin position="78"/>
        <end position="89"/>
    </location>
</feature>
<evidence type="ECO:0000313" key="3">
    <source>
        <dbReference type="EMBL" id="RDH81499.1"/>
    </source>
</evidence>
<evidence type="ECO:0008006" key="5">
    <source>
        <dbReference type="Google" id="ProtNLM"/>
    </source>
</evidence>
<name>A0A370D9E3_9GAMM</name>
<protein>
    <recommendedName>
        <fullName evidence="5">Transmembrane protein</fullName>
    </recommendedName>
</protein>
<evidence type="ECO:0000313" key="4">
    <source>
        <dbReference type="Proteomes" id="UP000254266"/>
    </source>
</evidence>
<keyword evidence="2" id="KW-0812">Transmembrane</keyword>
<comment type="caution">
    <text evidence="3">The sequence shown here is derived from an EMBL/GenBank/DDBJ whole genome shotgun (WGS) entry which is preliminary data.</text>
</comment>
<sequence length="106" mass="12229">MSFNVRDVNFVTYRLFFIYLFFLCGAGGLAIVALEFVGISVIRLDPRTSYDAYIATCWVASIVSCGMGWLMLQLIKERRGKKGKDRRQRNIPIDFPDRRKGDRRTA</sequence>